<dbReference type="Proteomes" id="UP000800039">
    <property type="component" value="Unassembled WGS sequence"/>
</dbReference>
<dbReference type="AlphaFoldDB" id="A0A9P4L3Z3"/>
<evidence type="ECO:0000313" key="3">
    <source>
        <dbReference type="Proteomes" id="UP000800039"/>
    </source>
</evidence>
<name>A0A9P4L3Z3_9PLEO</name>
<organism evidence="2 3">
    <name type="scientific">Cucurbitaria berberidis CBS 394.84</name>
    <dbReference type="NCBI Taxonomy" id="1168544"/>
    <lineage>
        <taxon>Eukaryota</taxon>
        <taxon>Fungi</taxon>
        <taxon>Dikarya</taxon>
        <taxon>Ascomycota</taxon>
        <taxon>Pezizomycotina</taxon>
        <taxon>Dothideomycetes</taxon>
        <taxon>Pleosporomycetidae</taxon>
        <taxon>Pleosporales</taxon>
        <taxon>Pleosporineae</taxon>
        <taxon>Cucurbitariaceae</taxon>
        <taxon>Cucurbitaria</taxon>
    </lineage>
</organism>
<protein>
    <submittedName>
        <fullName evidence="2">Uncharacterized protein</fullName>
    </submittedName>
</protein>
<sequence length="101" mass="11154">MVLGTRVVRIELLFSLFSLLASGGFSRDFIIHFLLWPWPTSTWWHIGVMNAHGSSGSNDSNDITNDIESMATVFLYNLVCILPLFGLSVTGSDIGMLGTHH</sequence>
<evidence type="ECO:0000313" key="2">
    <source>
        <dbReference type="EMBL" id="KAF1840787.1"/>
    </source>
</evidence>
<feature type="transmembrane region" description="Helical" evidence="1">
    <location>
        <begin position="74"/>
        <end position="97"/>
    </location>
</feature>
<keyword evidence="3" id="KW-1185">Reference proteome</keyword>
<feature type="transmembrane region" description="Helical" evidence="1">
    <location>
        <begin position="12"/>
        <end position="35"/>
    </location>
</feature>
<comment type="caution">
    <text evidence="2">The sequence shown here is derived from an EMBL/GenBank/DDBJ whole genome shotgun (WGS) entry which is preliminary data.</text>
</comment>
<dbReference type="GeneID" id="63844381"/>
<dbReference type="RefSeq" id="XP_040783350.1">
    <property type="nucleotide sequence ID" value="XM_040927129.1"/>
</dbReference>
<reference evidence="2" key="1">
    <citation type="submission" date="2020-01" db="EMBL/GenBank/DDBJ databases">
        <authorList>
            <consortium name="DOE Joint Genome Institute"/>
            <person name="Haridas S."/>
            <person name="Albert R."/>
            <person name="Binder M."/>
            <person name="Bloem J."/>
            <person name="Labutti K."/>
            <person name="Salamov A."/>
            <person name="Andreopoulos B."/>
            <person name="Baker S.E."/>
            <person name="Barry K."/>
            <person name="Bills G."/>
            <person name="Bluhm B.H."/>
            <person name="Cannon C."/>
            <person name="Castanera R."/>
            <person name="Culley D.E."/>
            <person name="Daum C."/>
            <person name="Ezra D."/>
            <person name="Gonzalez J.B."/>
            <person name="Henrissat B."/>
            <person name="Kuo A."/>
            <person name="Liang C."/>
            <person name="Lipzen A."/>
            <person name="Lutzoni F."/>
            <person name="Magnuson J."/>
            <person name="Mondo S."/>
            <person name="Nolan M."/>
            <person name="Ohm R."/>
            <person name="Pangilinan J."/>
            <person name="Park H.-J."/>
            <person name="Ramirez L."/>
            <person name="Alfaro M."/>
            <person name="Sun H."/>
            <person name="Tritt A."/>
            <person name="Yoshinaga Y."/>
            <person name="Zwiers L.-H."/>
            <person name="Turgeon B.G."/>
            <person name="Goodwin S.B."/>
            <person name="Spatafora J.W."/>
            <person name="Crous P.W."/>
            <person name="Grigoriev I.V."/>
        </authorList>
    </citation>
    <scope>NUCLEOTIDE SEQUENCE</scope>
    <source>
        <strain evidence="2">CBS 394.84</strain>
    </source>
</reference>
<evidence type="ECO:0000256" key="1">
    <source>
        <dbReference type="SAM" id="Phobius"/>
    </source>
</evidence>
<dbReference type="EMBL" id="ML976619">
    <property type="protein sequence ID" value="KAF1840787.1"/>
    <property type="molecule type" value="Genomic_DNA"/>
</dbReference>
<keyword evidence="1" id="KW-1133">Transmembrane helix</keyword>
<keyword evidence="1" id="KW-0812">Transmembrane</keyword>
<keyword evidence="1" id="KW-0472">Membrane</keyword>
<gene>
    <name evidence="2" type="ORF">K460DRAFT_192377</name>
</gene>
<accession>A0A9P4L3Z3</accession>
<proteinExistence type="predicted"/>